<feature type="signal peptide" evidence="1">
    <location>
        <begin position="1"/>
        <end position="35"/>
    </location>
</feature>
<dbReference type="InterPro" id="IPR053167">
    <property type="entry name" value="Spore_coat_component"/>
</dbReference>
<dbReference type="KEGG" id="nre:BES08_09635"/>
<evidence type="ECO:0000313" key="3">
    <source>
        <dbReference type="EMBL" id="AOR76980.1"/>
    </source>
</evidence>
<gene>
    <name evidence="3" type="ORF">BES08_09635</name>
    <name evidence="4" type="ORF">BV97_03398</name>
</gene>
<dbReference type="PROSITE" id="PS00430">
    <property type="entry name" value="TONB_DEPENDENT_REC_1"/>
    <property type="match status" value="1"/>
</dbReference>
<sequence length="175" mass="17659">MSNVHHARGARRLRPLAAGFALAAGIVLAPQAASAATVTDTITVTANVQSACVVAASPLAFGNYNPTSSSNVDATTTVNVTCTQGTPYNVGLNAGTTTGGTTTVRKLNSSGHTLNYALYSDSGRTTNWGNTVNTDTVAGTAGTSATAYTVYGRIPGSQNTTAGAYTDSVTVTVTY</sequence>
<evidence type="ECO:0000313" key="6">
    <source>
        <dbReference type="Proteomes" id="UP000094626"/>
    </source>
</evidence>
<dbReference type="InterPro" id="IPR007893">
    <property type="entry name" value="Spore_coat_U/FanG"/>
</dbReference>
<evidence type="ECO:0000313" key="4">
    <source>
        <dbReference type="EMBL" id="EZP80313.1"/>
    </source>
</evidence>
<dbReference type="AlphaFoldDB" id="A0A031JU64"/>
<reference evidence="6" key="3">
    <citation type="journal article" date="2017" name="J. Biotechnol.">
        <title>Complete genome sequence of Novosphingobium resinovorum SA1, a versatile xenobiotic-degrading bacterium capable of utilizing sulfanilic acid.</title>
        <authorList>
            <person name="Hegedus B."/>
            <person name="Kos P.B."/>
            <person name="Balint B."/>
            <person name="Maroti G."/>
            <person name="Gan H.M."/>
            <person name="Perei K."/>
            <person name="Rakhely G."/>
        </authorList>
    </citation>
    <scope>NUCLEOTIDE SEQUENCE [LARGE SCALE GENOMIC DNA]</scope>
    <source>
        <strain evidence="6">SA1</strain>
    </source>
</reference>
<dbReference type="EMBL" id="JFYZ01000017">
    <property type="protein sequence ID" value="EZP80313.1"/>
    <property type="molecule type" value="Genomic_DNA"/>
</dbReference>
<organism evidence="4 5">
    <name type="scientific">Novosphingobium resinovorum</name>
    <dbReference type="NCBI Taxonomy" id="158500"/>
    <lineage>
        <taxon>Bacteria</taxon>
        <taxon>Pseudomonadati</taxon>
        <taxon>Pseudomonadota</taxon>
        <taxon>Alphaproteobacteria</taxon>
        <taxon>Sphingomonadales</taxon>
        <taxon>Sphingomonadaceae</taxon>
        <taxon>Novosphingobium</taxon>
    </lineage>
</organism>
<dbReference type="InterPro" id="IPR010916">
    <property type="entry name" value="TonB_box_CS"/>
</dbReference>
<feature type="chain" id="PRO_5014496864" evidence="1">
    <location>
        <begin position="36"/>
        <end position="175"/>
    </location>
</feature>
<keyword evidence="6" id="KW-1185">Reference proteome</keyword>
<evidence type="ECO:0000259" key="2">
    <source>
        <dbReference type="Pfam" id="PF05229"/>
    </source>
</evidence>
<accession>A0A031JU64</accession>
<dbReference type="STRING" id="158500.BES08_09635"/>
<keyword evidence="4" id="KW-0946">Virion</keyword>
<dbReference type="PANTHER" id="PTHR37089:SF4">
    <property type="entry name" value="EXPORTED PROTEIN"/>
    <property type="match status" value="1"/>
</dbReference>
<protein>
    <submittedName>
        <fullName evidence="3 4">Spore coat protein</fullName>
    </submittedName>
</protein>
<evidence type="ECO:0000256" key="1">
    <source>
        <dbReference type="SAM" id="SignalP"/>
    </source>
</evidence>
<dbReference type="EMBL" id="CP017075">
    <property type="protein sequence ID" value="AOR76980.1"/>
    <property type="molecule type" value="Genomic_DNA"/>
</dbReference>
<proteinExistence type="predicted"/>
<reference evidence="3" key="2">
    <citation type="submission" date="2016-08" db="EMBL/GenBank/DDBJ databases">
        <authorList>
            <person name="Seilhamer J.J."/>
        </authorList>
    </citation>
    <scope>NUCLEOTIDE SEQUENCE [LARGE SCALE GENOMIC DNA]</scope>
    <source>
        <strain evidence="3">SA1</strain>
    </source>
</reference>
<dbReference type="Pfam" id="PF05229">
    <property type="entry name" value="SCPU"/>
    <property type="match status" value="1"/>
</dbReference>
<dbReference type="eggNOG" id="COG5430">
    <property type="taxonomic scope" value="Bacteria"/>
</dbReference>
<dbReference type="Proteomes" id="UP000024329">
    <property type="component" value="Unassembled WGS sequence"/>
</dbReference>
<reference evidence="4 5" key="1">
    <citation type="submission" date="2014-03" db="EMBL/GenBank/DDBJ databases">
        <title>Whole genome sequence of Novosphingobium resinovorum KF1.</title>
        <authorList>
            <person name="Gan H.M."/>
            <person name="Gan H.Y."/>
            <person name="Chew T.H."/>
            <person name="Savka M.A."/>
        </authorList>
    </citation>
    <scope>NUCLEOTIDE SEQUENCE [LARGE SCALE GENOMIC DNA]</scope>
    <source>
        <strain evidence="4 5">KF1</strain>
    </source>
</reference>
<dbReference type="OrthoDB" id="7478692at2"/>
<dbReference type="PATRIC" id="fig|158500.4.peg.3467"/>
<name>A0A031JU64_9SPHN</name>
<dbReference type="PANTHER" id="PTHR37089">
    <property type="entry name" value="PROTEIN U-RELATED"/>
    <property type="match status" value="1"/>
</dbReference>
<keyword evidence="4" id="KW-0167">Capsid protein</keyword>
<dbReference type="SMART" id="SM00972">
    <property type="entry name" value="SCPU"/>
    <property type="match status" value="1"/>
</dbReference>
<evidence type="ECO:0000313" key="5">
    <source>
        <dbReference type="Proteomes" id="UP000024329"/>
    </source>
</evidence>
<dbReference type="Proteomes" id="UP000094626">
    <property type="component" value="Chromosome"/>
</dbReference>
<keyword evidence="1" id="KW-0732">Signal</keyword>
<feature type="domain" description="Spore coat protein U/FanG" evidence="2">
    <location>
        <begin position="39"/>
        <end position="172"/>
    </location>
</feature>
<dbReference type="RefSeq" id="WP_008830181.1">
    <property type="nucleotide sequence ID" value="NZ_CP017075.1"/>
</dbReference>